<evidence type="ECO:0000256" key="7">
    <source>
        <dbReference type="ARBA" id="ARBA00022989"/>
    </source>
</evidence>
<keyword evidence="5 10" id="KW-0500">Molybdenum</keyword>
<evidence type="ECO:0000256" key="3">
    <source>
        <dbReference type="ARBA" id="ARBA00022448"/>
    </source>
</evidence>
<gene>
    <name evidence="12" type="ORF">ABLG96_18110</name>
</gene>
<keyword evidence="3 9" id="KW-0813">Transport</keyword>
<dbReference type="PANTHER" id="PTHR30183">
    <property type="entry name" value="MOLYBDENUM TRANSPORT SYSTEM PERMEASE PROTEIN MODB"/>
    <property type="match status" value="1"/>
</dbReference>
<evidence type="ECO:0000256" key="4">
    <source>
        <dbReference type="ARBA" id="ARBA00022475"/>
    </source>
</evidence>
<dbReference type="RefSeq" id="WP_353651578.1">
    <property type="nucleotide sequence ID" value="NZ_CP159218.1"/>
</dbReference>
<reference evidence="12" key="1">
    <citation type="submission" date="2024-05" db="EMBL/GenBank/DDBJ databases">
        <authorList>
            <person name="Cai S.Y."/>
            <person name="Jin L.M."/>
            <person name="Li H.R."/>
        </authorList>
    </citation>
    <scope>NUCLEOTIDE SEQUENCE</scope>
    <source>
        <strain evidence="12">A5-74</strain>
    </source>
</reference>
<keyword evidence="4 10" id="KW-1003">Cell membrane</keyword>
<dbReference type="PANTHER" id="PTHR30183:SF3">
    <property type="entry name" value="MOLYBDENUM TRANSPORT SYSTEM PERMEASE PROTEIN MODB"/>
    <property type="match status" value="1"/>
</dbReference>
<dbReference type="Gene3D" id="1.10.3720.10">
    <property type="entry name" value="MetI-like"/>
    <property type="match status" value="1"/>
</dbReference>
<organism evidence="12">
    <name type="scientific">Nakamurella sp. A5-74</name>
    <dbReference type="NCBI Taxonomy" id="3158264"/>
    <lineage>
        <taxon>Bacteria</taxon>
        <taxon>Bacillati</taxon>
        <taxon>Actinomycetota</taxon>
        <taxon>Actinomycetes</taxon>
        <taxon>Nakamurellales</taxon>
        <taxon>Nakamurellaceae</taxon>
        <taxon>Nakamurella</taxon>
    </lineage>
</organism>
<name>A0AAU8DVI7_9ACTN</name>
<evidence type="ECO:0000256" key="8">
    <source>
        <dbReference type="ARBA" id="ARBA00023136"/>
    </source>
</evidence>
<proteinExistence type="inferred from homology"/>
<dbReference type="InterPro" id="IPR011867">
    <property type="entry name" value="ModB_ABC"/>
</dbReference>
<comment type="subcellular location">
    <subcellularLocation>
        <location evidence="1 9">Cell membrane</location>
        <topology evidence="1 9">Multi-pass membrane protein</topology>
    </subcellularLocation>
</comment>
<evidence type="ECO:0000259" key="11">
    <source>
        <dbReference type="PROSITE" id="PS50928"/>
    </source>
</evidence>
<feature type="transmembrane region" description="Helical" evidence="9">
    <location>
        <begin position="38"/>
        <end position="66"/>
    </location>
</feature>
<feature type="domain" description="ABC transmembrane type-1" evidence="11">
    <location>
        <begin position="40"/>
        <end position="246"/>
    </location>
</feature>
<dbReference type="NCBIfam" id="TIGR02141">
    <property type="entry name" value="modB_ABC"/>
    <property type="match status" value="1"/>
</dbReference>
<dbReference type="NCBIfam" id="TIGR01581">
    <property type="entry name" value="Mo_ABC_porter"/>
    <property type="match status" value="1"/>
</dbReference>
<dbReference type="GO" id="GO:0015098">
    <property type="term" value="F:molybdate ion transmembrane transporter activity"/>
    <property type="evidence" value="ECO:0007669"/>
    <property type="project" value="UniProtKB-UniRule"/>
</dbReference>
<dbReference type="AlphaFoldDB" id="A0AAU8DVI7"/>
<evidence type="ECO:0000313" key="12">
    <source>
        <dbReference type="EMBL" id="XCG65974.1"/>
    </source>
</evidence>
<protein>
    <recommendedName>
        <fullName evidence="10">Molybdenum transport system permease</fullName>
    </recommendedName>
</protein>
<dbReference type="Pfam" id="PF00528">
    <property type="entry name" value="BPD_transp_1"/>
    <property type="match status" value="1"/>
</dbReference>
<feature type="transmembrane region" description="Helical" evidence="9">
    <location>
        <begin position="177"/>
        <end position="200"/>
    </location>
</feature>
<keyword evidence="6 9" id="KW-0812">Transmembrane</keyword>
<dbReference type="InterPro" id="IPR035906">
    <property type="entry name" value="MetI-like_sf"/>
</dbReference>
<feature type="transmembrane region" description="Helical" evidence="9">
    <location>
        <begin position="78"/>
        <end position="99"/>
    </location>
</feature>
<feature type="transmembrane region" description="Helical" evidence="9">
    <location>
        <begin position="119"/>
        <end position="140"/>
    </location>
</feature>
<sequence>MVPAGLGIALLLLPLVALLAKADWAQLPAALGSRPVLLALWLSLRCGLLATAVCLVLGIPLALLLARREGWWIRLLRTLVTVPLVLPPMVGGIALLYLLSTQGLIGQYLFEWFGTRIAFSTLAVVLAETFVALPFLVLTLEGALRSLGDRFETVAATLGAGRTTTLFRVTLPLLRPALLSGTALCFARALGEFGATALFAGNKEGVTRTMPLAIYTEFNGGGDGTDTAVAMSLLLVVVALLILFAVRPRRSVW</sequence>
<evidence type="ECO:0000256" key="10">
    <source>
        <dbReference type="RuleBase" id="RU365097"/>
    </source>
</evidence>
<dbReference type="GO" id="GO:0005886">
    <property type="term" value="C:plasma membrane"/>
    <property type="evidence" value="ECO:0007669"/>
    <property type="project" value="UniProtKB-SubCell"/>
</dbReference>
<evidence type="ECO:0000256" key="2">
    <source>
        <dbReference type="ARBA" id="ARBA00007069"/>
    </source>
</evidence>
<evidence type="ECO:0000256" key="5">
    <source>
        <dbReference type="ARBA" id="ARBA00022505"/>
    </source>
</evidence>
<accession>A0AAU8DVI7</accession>
<dbReference type="SUPFAM" id="SSF161098">
    <property type="entry name" value="MetI-like"/>
    <property type="match status" value="1"/>
</dbReference>
<comment type="function">
    <text evidence="10">Part of the binding-protein-dependent transport system for molybdenum; probably responsible for the translocation of the substrate across the membrane.</text>
</comment>
<keyword evidence="7 9" id="KW-1133">Transmembrane helix</keyword>
<dbReference type="EMBL" id="CP159218">
    <property type="protein sequence ID" value="XCG65974.1"/>
    <property type="molecule type" value="Genomic_DNA"/>
</dbReference>
<dbReference type="InterPro" id="IPR000515">
    <property type="entry name" value="MetI-like"/>
</dbReference>
<dbReference type="CDD" id="cd06261">
    <property type="entry name" value="TM_PBP2"/>
    <property type="match status" value="1"/>
</dbReference>
<comment type="similarity">
    <text evidence="2 10">Belongs to the binding-protein-dependent transport system permease family. CysTW subfamily.</text>
</comment>
<evidence type="ECO:0000256" key="1">
    <source>
        <dbReference type="ARBA" id="ARBA00004651"/>
    </source>
</evidence>
<keyword evidence="8 9" id="KW-0472">Membrane</keyword>
<feature type="transmembrane region" description="Helical" evidence="9">
    <location>
        <begin position="228"/>
        <end position="246"/>
    </location>
</feature>
<dbReference type="PROSITE" id="PS50928">
    <property type="entry name" value="ABC_TM1"/>
    <property type="match status" value="1"/>
</dbReference>
<evidence type="ECO:0000256" key="6">
    <source>
        <dbReference type="ARBA" id="ARBA00022692"/>
    </source>
</evidence>
<evidence type="ECO:0000256" key="9">
    <source>
        <dbReference type="RuleBase" id="RU363032"/>
    </source>
</evidence>
<dbReference type="InterPro" id="IPR006469">
    <property type="entry name" value="NifC_ABC_porter"/>
</dbReference>